<reference evidence="5" key="1">
    <citation type="journal article" date="2023" name="G3 (Bethesda)">
        <title>Whole genome assemblies of Zophobas morio and Tenebrio molitor.</title>
        <authorList>
            <person name="Kaur S."/>
            <person name="Stinson S.A."/>
            <person name="diCenzo G.C."/>
        </authorList>
    </citation>
    <scope>NUCLEOTIDE SEQUENCE</scope>
    <source>
        <strain evidence="5">QUZm001</strain>
    </source>
</reference>
<dbReference type="InterPro" id="IPR009071">
    <property type="entry name" value="HMG_box_dom"/>
</dbReference>
<dbReference type="Proteomes" id="UP001168821">
    <property type="component" value="Unassembled WGS sequence"/>
</dbReference>
<accession>A0AA38MHR0</accession>
<dbReference type="PROSITE" id="PS50118">
    <property type="entry name" value="HMG_BOX_2"/>
    <property type="match status" value="1"/>
</dbReference>
<dbReference type="Pfam" id="PF00505">
    <property type="entry name" value="HMG_box"/>
    <property type="match status" value="1"/>
</dbReference>
<dbReference type="InterPro" id="IPR050140">
    <property type="entry name" value="SRY-related_HMG-box_TF-like"/>
</dbReference>
<dbReference type="PANTHER" id="PTHR10270:SF324">
    <property type="entry name" value="SOX DOMAIN-CONTAINING PROTEIN DICHAETE-RELATED"/>
    <property type="match status" value="1"/>
</dbReference>
<dbReference type="GO" id="GO:0001228">
    <property type="term" value="F:DNA-binding transcription activator activity, RNA polymerase II-specific"/>
    <property type="evidence" value="ECO:0007669"/>
    <property type="project" value="TreeGrafter"/>
</dbReference>
<proteinExistence type="predicted"/>
<evidence type="ECO:0000259" key="4">
    <source>
        <dbReference type="PROSITE" id="PS50118"/>
    </source>
</evidence>
<keyword evidence="2 3" id="KW-0539">Nucleus</keyword>
<dbReference type="InterPro" id="IPR036910">
    <property type="entry name" value="HMG_box_dom_sf"/>
</dbReference>
<evidence type="ECO:0000256" key="1">
    <source>
        <dbReference type="ARBA" id="ARBA00023125"/>
    </source>
</evidence>
<dbReference type="Gene3D" id="1.10.30.10">
    <property type="entry name" value="High mobility group box domain"/>
    <property type="match status" value="1"/>
</dbReference>
<evidence type="ECO:0000313" key="6">
    <source>
        <dbReference type="Proteomes" id="UP001168821"/>
    </source>
</evidence>
<dbReference type="AlphaFoldDB" id="A0AA38MHR0"/>
<feature type="DNA-binding region" description="HMG box" evidence="3">
    <location>
        <begin position="1"/>
        <end position="54"/>
    </location>
</feature>
<comment type="caution">
    <text evidence="5">The sequence shown here is derived from an EMBL/GenBank/DDBJ whole genome shotgun (WGS) entry which is preliminary data.</text>
</comment>
<dbReference type="GO" id="GO:0030182">
    <property type="term" value="P:neuron differentiation"/>
    <property type="evidence" value="ECO:0007669"/>
    <property type="project" value="TreeGrafter"/>
</dbReference>
<evidence type="ECO:0000313" key="5">
    <source>
        <dbReference type="EMBL" id="KAJ3657036.1"/>
    </source>
</evidence>
<keyword evidence="6" id="KW-1185">Reference proteome</keyword>
<dbReference type="SUPFAM" id="SSF47095">
    <property type="entry name" value="HMG-box"/>
    <property type="match status" value="1"/>
</dbReference>
<gene>
    <name evidence="5" type="ORF">Zmor_016071</name>
</gene>
<dbReference type="GO" id="GO:0000978">
    <property type="term" value="F:RNA polymerase II cis-regulatory region sequence-specific DNA binding"/>
    <property type="evidence" value="ECO:0007669"/>
    <property type="project" value="TreeGrafter"/>
</dbReference>
<evidence type="ECO:0000256" key="2">
    <source>
        <dbReference type="ARBA" id="ARBA00023242"/>
    </source>
</evidence>
<evidence type="ECO:0000256" key="3">
    <source>
        <dbReference type="PROSITE-ProRule" id="PRU00267"/>
    </source>
</evidence>
<dbReference type="GO" id="GO:0000122">
    <property type="term" value="P:negative regulation of transcription by RNA polymerase II"/>
    <property type="evidence" value="ECO:0007669"/>
    <property type="project" value="TreeGrafter"/>
</dbReference>
<feature type="domain" description="HMG box" evidence="4">
    <location>
        <begin position="1"/>
        <end position="54"/>
    </location>
</feature>
<dbReference type="EMBL" id="JALNTZ010000004">
    <property type="protein sequence ID" value="KAJ3657036.1"/>
    <property type="molecule type" value="Genomic_DNA"/>
</dbReference>
<organism evidence="5 6">
    <name type="scientific">Zophobas morio</name>
    <dbReference type="NCBI Taxonomy" id="2755281"/>
    <lineage>
        <taxon>Eukaryota</taxon>
        <taxon>Metazoa</taxon>
        <taxon>Ecdysozoa</taxon>
        <taxon>Arthropoda</taxon>
        <taxon>Hexapoda</taxon>
        <taxon>Insecta</taxon>
        <taxon>Pterygota</taxon>
        <taxon>Neoptera</taxon>
        <taxon>Endopterygota</taxon>
        <taxon>Coleoptera</taxon>
        <taxon>Polyphaga</taxon>
        <taxon>Cucujiformia</taxon>
        <taxon>Tenebrionidae</taxon>
        <taxon>Zophobas</taxon>
    </lineage>
</organism>
<dbReference type="GO" id="GO:0007420">
    <property type="term" value="P:brain development"/>
    <property type="evidence" value="ECO:0007669"/>
    <property type="project" value="TreeGrafter"/>
</dbReference>
<dbReference type="PANTHER" id="PTHR10270">
    <property type="entry name" value="SOX TRANSCRIPTION FACTOR"/>
    <property type="match status" value="1"/>
</dbReference>
<name>A0AA38MHR0_9CUCU</name>
<sequence>MNAFIVWARPLRGKLAEENPQMKTDDISKRLATVWRQLSEAEKRPFIDRVKQMQYMSGGCAYGATVPSRLACAGCCSCTSRRAPMPQARTSDSRSTGL</sequence>
<dbReference type="SMART" id="SM00398">
    <property type="entry name" value="HMG"/>
    <property type="match status" value="1"/>
</dbReference>
<keyword evidence="1 3" id="KW-0238">DNA-binding</keyword>
<protein>
    <recommendedName>
        <fullName evidence="4">HMG box domain-containing protein</fullName>
    </recommendedName>
</protein>
<dbReference type="GO" id="GO:0005634">
    <property type="term" value="C:nucleus"/>
    <property type="evidence" value="ECO:0007669"/>
    <property type="project" value="UniProtKB-UniRule"/>
</dbReference>